<organism evidence="1 2">
    <name type="scientific">Pelomonas aquatica</name>
    <dbReference type="NCBI Taxonomy" id="431058"/>
    <lineage>
        <taxon>Bacteria</taxon>
        <taxon>Pseudomonadati</taxon>
        <taxon>Pseudomonadota</taxon>
        <taxon>Betaproteobacteria</taxon>
        <taxon>Burkholderiales</taxon>
        <taxon>Sphaerotilaceae</taxon>
        <taxon>Roseateles</taxon>
    </lineage>
</organism>
<reference evidence="1 2" key="1">
    <citation type="submission" date="2023-07" db="EMBL/GenBank/DDBJ databases">
        <title>Sorghum-associated microbial communities from plants grown in Nebraska, USA.</title>
        <authorList>
            <person name="Schachtman D."/>
        </authorList>
    </citation>
    <scope>NUCLEOTIDE SEQUENCE [LARGE SCALE GENOMIC DNA]</scope>
    <source>
        <strain evidence="1 2">BE310</strain>
    </source>
</reference>
<dbReference type="EMBL" id="JAVDXQ010000001">
    <property type="protein sequence ID" value="MDR7295452.1"/>
    <property type="molecule type" value="Genomic_DNA"/>
</dbReference>
<accession>A0ABU1Z4A2</accession>
<evidence type="ECO:0000313" key="2">
    <source>
        <dbReference type="Proteomes" id="UP001180536"/>
    </source>
</evidence>
<protein>
    <submittedName>
        <fullName evidence="1">Uncharacterized protein</fullName>
    </submittedName>
</protein>
<keyword evidence="2" id="KW-1185">Reference proteome</keyword>
<sequence length="277" mass="29125">MRAAIRALFRREPAIAMLAAADTLTPATPPIEQPHLAARPCAAPTTMTAPMTERRLLPAAMLSQAGPTPAEAARLGLIHHDVIVQRAVQVLAHDMHRLVDASGLGLIALAAQRSGVPLSELTAADITASFQALATQLSHEIEAAGLERAAHYAAFREAFAPISRLRTVVGNRAAEAKAEARVIRERVAAMDRHLYDGVNNRDKNLRAMLTPAECAAIGLGDNAASVAAMTARLAALDAFAVACDRFEADDFNVTHLAGLGFDAEIEATRAAAGAQPA</sequence>
<evidence type="ECO:0000313" key="1">
    <source>
        <dbReference type="EMBL" id="MDR7295452.1"/>
    </source>
</evidence>
<proteinExistence type="predicted"/>
<name>A0ABU1Z4A2_9BURK</name>
<dbReference type="Proteomes" id="UP001180536">
    <property type="component" value="Unassembled WGS sequence"/>
</dbReference>
<gene>
    <name evidence="1" type="ORF">J2X16_000773</name>
</gene>
<dbReference type="RefSeq" id="WP_310341854.1">
    <property type="nucleotide sequence ID" value="NZ_JAVDXQ010000001.1"/>
</dbReference>
<comment type="caution">
    <text evidence="1">The sequence shown here is derived from an EMBL/GenBank/DDBJ whole genome shotgun (WGS) entry which is preliminary data.</text>
</comment>